<gene>
    <name evidence="1" type="ORF">BCR35DRAFT_326718</name>
</gene>
<dbReference type="InParanoid" id="A0A1Y2DRR0"/>
<keyword evidence="2" id="KW-1185">Reference proteome</keyword>
<accession>A0A1Y2DRR0</accession>
<organism evidence="1 2">
    <name type="scientific">Leucosporidium creatinivorum</name>
    <dbReference type="NCBI Taxonomy" id="106004"/>
    <lineage>
        <taxon>Eukaryota</taxon>
        <taxon>Fungi</taxon>
        <taxon>Dikarya</taxon>
        <taxon>Basidiomycota</taxon>
        <taxon>Pucciniomycotina</taxon>
        <taxon>Microbotryomycetes</taxon>
        <taxon>Leucosporidiales</taxon>
        <taxon>Leucosporidium</taxon>
    </lineage>
</organism>
<evidence type="ECO:0000313" key="2">
    <source>
        <dbReference type="Proteomes" id="UP000193467"/>
    </source>
</evidence>
<evidence type="ECO:0000313" key="1">
    <source>
        <dbReference type="EMBL" id="ORY61950.1"/>
    </source>
</evidence>
<sequence length="202" mass="21682">MKQLGVTPFRDFRRVQWYKKGVELADPSLPPAYNFTSIKPNMHFSIASFTSAALLLATLGSALPTHDAPSTLISRDAGPSGSVISPAGDTAYKVGDVIALKYQRVLQTDYAVTSALNVTLRTFDGKVTYNANVINIVQTLAPATEDAEFIEAWLRIPQLAAGYDDPDQSAWVAHLEITETQTGSLGAAPFLAAAPRITVDNA</sequence>
<dbReference type="EMBL" id="MCGR01000071">
    <property type="protein sequence ID" value="ORY61950.1"/>
    <property type="molecule type" value="Genomic_DNA"/>
</dbReference>
<dbReference type="Proteomes" id="UP000193467">
    <property type="component" value="Unassembled WGS sequence"/>
</dbReference>
<reference evidence="1 2" key="1">
    <citation type="submission" date="2016-07" db="EMBL/GenBank/DDBJ databases">
        <title>Pervasive Adenine N6-methylation of Active Genes in Fungi.</title>
        <authorList>
            <consortium name="DOE Joint Genome Institute"/>
            <person name="Mondo S.J."/>
            <person name="Dannebaum R.O."/>
            <person name="Kuo R.C."/>
            <person name="Labutti K."/>
            <person name="Haridas S."/>
            <person name="Kuo A."/>
            <person name="Salamov A."/>
            <person name="Ahrendt S.R."/>
            <person name="Lipzen A."/>
            <person name="Sullivan W."/>
            <person name="Andreopoulos W.B."/>
            <person name="Clum A."/>
            <person name="Lindquist E."/>
            <person name="Daum C."/>
            <person name="Ramamoorthy G.K."/>
            <person name="Gryganskyi A."/>
            <person name="Culley D."/>
            <person name="Magnuson J.K."/>
            <person name="James T.Y."/>
            <person name="O'Malley M.A."/>
            <person name="Stajich J.E."/>
            <person name="Spatafora J.W."/>
            <person name="Visel A."/>
            <person name="Grigoriev I.V."/>
        </authorList>
    </citation>
    <scope>NUCLEOTIDE SEQUENCE [LARGE SCALE GENOMIC DNA]</scope>
    <source>
        <strain evidence="1 2">62-1032</strain>
    </source>
</reference>
<protein>
    <submittedName>
        <fullName evidence="1">Uncharacterized protein</fullName>
    </submittedName>
</protein>
<proteinExistence type="predicted"/>
<comment type="caution">
    <text evidence="1">The sequence shown here is derived from an EMBL/GenBank/DDBJ whole genome shotgun (WGS) entry which is preliminary data.</text>
</comment>
<dbReference type="AlphaFoldDB" id="A0A1Y2DRR0"/>
<name>A0A1Y2DRR0_9BASI</name>